<dbReference type="NCBIfam" id="TIGR01068">
    <property type="entry name" value="thioredoxin"/>
    <property type="match status" value="1"/>
</dbReference>
<dbReference type="AlphaFoldDB" id="D4G842"/>
<accession>D4G842</accession>
<evidence type="ECO:0000256" key="1">
    <source>
        <dbReference type="ARBA" id="ARBA00003318"/>
    </source>
</evidence>
<evidence type="ECO:0000256" key="2">
    <source>
        <dbReference type="ARBA" id="ARBA00008987"/>
    </source>
</evidence>
<feature type="active site" description="Nucleophile" evidence="9">
    <location>
        <position position="48"/>
    </location>
</feature>
<evidence type="ECO:0000256" key="9">
    <source>
        <dbReference type="PIRSR" id="PIRSR000077-1"/>
    </source>
</evidence>
<dbReference type="PROSITE" id="PS00194">
    <property type="entry name" value="THIOREDOXIN_1"/>
    <property type="match status" value="1"/>
</dbReference>
<feature type="active site" description="Nucleophile" evidence="9">
    <location>
        <position position="51"/>
    </location>
</feature>
<dbReference type="Proteomes" id="UP000001700">
    <property type="component" value="Chromosome"/>
</dbReference>
<dbReference type="CDD" id="cd02947">
    <property type="entry name" value="TRX_family"/>
    <property type="match status" value="1"/>
</dbReference>
<evidence type="ECO:0000256" key="8">
    <source>
        <dbReference type="PIRNR" id="PIRNR000077"/>
    </source>
</evidence>
<dbReference type="HOGENOM" id="CLU_090389_10_2_6"/>
<comment type="function">
    <text evidence="1">Participates in various redox reactions through the reversible oxidation of its active center dithiol to a disulfide and catalyzes dithiol-disulfide exchange reactions.</text>
</comment>
<dbReference type="EMBL" id="CP001085">
    <property type="protein sequence ID" value="ADD79711.1"/>
    <property type="molecule type" value="Genomic_DNA"/>
</dbReference>
<keyword evidence="5 10" id="KW-1015">Disulfide bond</keyword>
<proteinExistence type="inferred from homology"/>
<feature type="site" description="Contributes to redox potential value" evidence="9">
    <location>
        <position position="49"/>
    </location>
</feature>
<keyword evidence="13" id="KW-1185">Reference proteome</keyword>
<dbReference type="PIRSF" id="PIRSF000077">
    <property type="entry name" value="Thioredoxin"/>
    <property type="match status" value="1"/>
</dbReference>
<feature type="site" description="Contributes to redox potential value" evidence="9">
    <location>
        <position position="50"/>
    </location>
</feature>
<dbReference type="PRINTS" id="PR00421">
    <property type="entry name" value="THIOREDOXIN"/>
</dbReference>
<dbReference type="InterPro" id="IPR036249">
    <property type="entry name" value="Thioredoxin-like_sf"/>
</dbReference>
<dbReference type="InterPro" id="IPR005746">
    <property type="entry name" value="Thioredoxin"/>
</dbReference>
<dbReference type="GO" id="GO:0005737">
    <property type="term" value="C:cytoplasm"/>
    <property type="evidence" value="ECO:0007669"/>
    <property type="project" value="TreeGrafter"/>
</dbReference>
<protein>
    <recommendedName>
        <fullName evidence="7 8">Thioredoxin</fullName>
    </recommendedName>
</protein>
<gene>
    <name evidence="12" type="primary">trx</name>
    <name evidence="12" type="ordered locus">RIEPE_0240</name>
</gene>
<keyword evidence="4" id="KW-0249">Electron transport</keyword>
<dbReference type="PANTHER" id="PTHR45663">
    <property type="entry name" value="GEO12009P1"/>
    <property type="match status" value="1"/>
</dbReference>
<dbReference type="FunFam" id="3.40.30.10:FF:000001">
    <property type="entry name" value="Thioredoxin"/>
    <property type="match status" value="1"/>
</dbReference>
<feature type="domain" description="Thioredoxin" evidence="11">
    <location>
        <begin position="2"/>
        <end position="123"/>
    </location>
</feature>
<dbReference type="GO" id="GO:0015035">
    <property type="term" value="F:protein-disulfide reductase activity"/>
    <property type="evidence" value="ECO:0007669"/>
    <property type="project" value="UniProtKB-UniRule"/>
</dbReference>
<dbReference type="PROSITE" id="PS51352">
    <property type="entry name" value="THIOREDOXIN_2"/>
    <property type="match status" value="1"/>
</dbReference>
<evidence type="ECO:0000313" key="12">
    <source>
        <dbReference type="EMBL" id="ADD79711.1"/>
    </source>
</evidence>
<evidence type="ECO:0000256" key="5">
    <source>
        <dbReference type="ARBA" id="ARBA00023157"/>
    </source>
</evidence>
<reference evidence="12" key="1">
    <citation type="submission" date="2008-05" db="EMBL/GenBank/DDBJ databases">
        <title>Genome sequence of Riesia pediculicola USDA.</title>
        <authorList>
            <person name="Kirkness E.F."/>
        </authorList>
    </citation>
    <scope>NUCLEOTIDE SEQUENCE [LARGE SCALE GENOMIC DNA]</scope>
    <source>
        <strain evidence="12">USDA</strain>
    </source>
</reference>
<dbReference type="InterPro" id="IPR017937">
    <property type="entry name" value="Thioredoxin_CS"/>
</dbReference>
<comment type="similarity">
    <text evidence="2 8">Belongs to the thioredoxin family.</text>
</comment>
<keyword evidence="6 10" id="KW-0676">Redox-active center</keyword>
<dbReference type="KEGG" id="rip:RIEPE_0240"/>
<evidence type="ECO:0000256" key="3">
    <source>
        <dbReference type="ARBA" id="ARBA00022448"/>
    </source>
</evidence>
<feature type="site" description="Deprotonates C-terminal active site Cys" evidence="9">
    <location>
        <position position="42"/>
    </location>
</feature>
<feature type="disulfide bond" description="Redox-active" evidence="10">
    <location>
        <begin position="48"/>
        <end position="51"/>
    </location>
</feature>
<dbReference type="SUPFAM" id="SSF52833">
    <property type="entry name" value="Thioredoxin-like"/>
    <property type="match status" value="1"/>
</dbReference>
<organism evidence="12 13">
    <name type="scientific">Riesia pediculicola (strain USDA)</name>
    <dbReference type="NCBI Taxonomy" id="515618"/>
    <lineage>
        <taxon>Bacteria</taxon>
        <taxon>Pseudomonadati</taxon>
        <taxon>Pseudomonadota</taxon>
        <taxon>Gammaproteobacteria</taxon>
        <taxon>Enterobacterales</taxon>
        <taxon>Enterobacteriaceae</taxon>
        <taxon>Candidatus Riesia</taxon>
    </lineage>
</organism>
<evidence type="ECO:0000313" key="13">
    <source>
        <dbReference type="Proteomes" id="UP000001700"/>
    </source>
</evidence>
<name>D4G842_RIEPU</name>
<evidence type="ECO:0000256" key="4">
    <source>
        <dbReference type="ARBA" id="ARBA00022982"/>
    </source>
</evidence>
<dbReference type="Pfam" id="PF00085">
    <property type="entry name" value="Thioredoxin"/>
    <property type="match status" value="1"/>
</dbReference>
<evidence type="ECO:0000256" key="7">
    <source>
        <dbReference type="NCBIfam" id="TIGR01068"/>
    </source>
</evidence>
<sequence>MIDGIDCIKTFSVKEMKENLLSLSDSNFEEYITNSRKVILVDFWAPWCTPCKNMHDVIKNIKNEYLEKISITTLNVEENFKTSSKYDIRSIPTLIIFKKGKEVERIVGSISMNQLEQFIERNT</sequence>
<evidence type="ECO:0000256" key="6">
    <source>
        <dbReference type="ARBA" id="ARBA00023284"/>
    </source>
</evidence>
<evidence type="ECO:0000256" key="10">
    <source>
        <dbReference type="PIRSR" id="PIRSR000077-4"/>
    </source>
</evidence>
<dbReference type="InterPro" id="IPR013766">
    <property type="entry name" value="Thioredoxin_domain"/>
</dbReference>
<keyword evidence="3" id="KW-0813">Transport</keyword>
<dbReference type="Gene3D" id="3.40.30.10">
    <property type="entry name" value="Glutaredoxin"/>
    <property type="match status" value="1"/>
</dbReference>
<dbReference type="STRING" id="515618.RIEPE_0240"/>
<evidence type="ECO:0000259" key="11">
    <source>
        <dbReference type="PROSITE" id="PS51352"/>
    </source>
</evidence>
<dbReference type="PANTHER" id="PTHR45663:SF11">
    <property type="entry name" value="GEO12009P1"/>
    <property type="match status" value="1"/>
</dbReference>
<dbReference type="eggNOG" id="COG3118">
    <property type="taxonomic scope" value="Bacteria"/>
</dbReference>